<dbReference type="Pfam" id="PF01625">
    <property type="entry name" value="PMSR"/>
    <property type="match status" value="1"/>
</dbReference>
<dbReference type="Proteomes" id="UP000095751">
    <property type="component" value="Unassembled WGS sequence"/>
</dbReference>
<dbReference type="EMBL" id="KV784358">
    <property type="protein sequence ID" value="OEU16893.1"/>
    <property type="molecule type" value="Genomic_DNA"/>
</dbReference>
<feature type="domain" description="Peptide methionine sulphoxide reductase MsrA" evidence="6">
    <location>
        <begin position="1"/>
        <end position="78"/>
    </location>
</feature>
<keyword evidence="5" id="KW-0812">Transmembrane</keyword>
<evidence type="ECO:0000313" key="7">
    <source>
        <dbReference type="EMBL" id="OEU16893.1"/>
    </source>
</evidence>
<dbReference type="GO" id="GO:0008113">
    <property type="term" value="F:peptide-methionine (S)-S-oxide reductase activity"/>
    <property type="evidence" value="ECO:0007669"/>
    <property type="project" value="UniProtKB-EC"/>
</dbReference>
<dbReference type="InterPro" id="IPR036509">
    <property type="entry name" value="Met_Sox_Rdtase_MsrA_sf"/>
</dbReference>
<dbReference type="SUPFAM" id="SSF55068">
    <property type="entry name" value="Peptide methionine sulfoxide reductase"/>
    <property type="match status" value="1"/>
</dbReference>
<comment type="similarity">
    <text evidence="1">Belongs to the MsrA Met sulfoxide reductase family.</text>
</comment>
<dbReference type="AlphaFoldDB" id="A0A1E7FGI8"/>
<keyword evidence="5" id="KW-1133">Transmembrane helix</keyword>
<evidence type="ECO:0000256" key="2">
    <source>
        <dbReference type="ARBA" id="ARBA00012502"/>
    </source>
</evidence>
<dbReference type="InterPro" id="IPR002569">
    <property type="entry name" value="Met_Sox_Rdtase_MsrA_dom"/>
</dbReference>
<keyword evidence="5" id="KW-0472">Membrane</keyword>
<evidence type="ECO:0000256" key="1">
    <source>
        <dbReference type="ARBA" id="ARBA00005591"/>
    </source>
</evidence>
<evidence type="ECO:0000256" key="5">
    <source>
        <dbReference type="SAM" id="Phobius"/>
    </source>
</evidence>
<dbReference type="InParanoid" id="A0A1E7FGI8"/>
<dbReference type="EC" id="1.8.4.11" evidence="2"/>
<evidence type="ECO:0000259" key="6">
    <source>
        <dbReference type="Pfam" id="PF01625"/>
    </source>
</evidence>
<dbReference type="PANTHER" id="PTHR43774">
    <property type="entry name" value="PEPTIDE METHIONINE SULFOXIDE REDUCTASE"/>
    <property type="match status" value="1"/>
</dbReference>
<name>A0A1E7FGI8_9STRA</name>
<keyword evidence="3" id="KW-0560">Oxidoreductase</keyword>
<evidence type="ECO:0000256" key="4">
    <source>
        <dbReference type="ARBA" id="ARBA00030643"/>
    </source>
</evidence>
<sequence length="176" mass="20544">MDPFNGDGQFCDNGSSYYPAIFYETDEERIIAENVLIDILDMQNWDEDDIKAPIMERPTFWTAEEYHQDYYIKNPSNYGYYKNACRRTQRLKEVWGEEEYKCYHDESYSCFNDTVVNTDGDEVTVELNTKNAPEEVVGLLPRWAILLVSILGGIIVVGILVFIISRYNCCNKKRVE</sequence>
<proteinExistence type="inferred from homology"/>
<dbReference type="PANTHER" id="PTHR43774:SF1">
    <property type="entry name" value="PEPTIDE METHIONINE SULFOXIDE REDUCTASE MSRA 2"/>
    <property type="match status" value="1"/>
</dbReference>
<evidence type="ECO:0000256" key="3">
    <source>
        <dbReference type="ARBA" id="ARBA00023002"/>
    </source>
</evidence>
<dbReference type="KEGG" id="fcy:FRACYDRAFT_269138"/>
<dbReference type="Gene3D" id="3.30.1060.10">
    <property type="entry name" value="Peptide methionine sulphoxide reductase MsrA"/>
    <property type="match status" value="1"/>
</dbReference>
<gene>
    <name evidence="7" type="ORF">FRACYDRAFT_269138</name>
</gene>
<accession>A0A1E7FGI8</accession>
<evidence type="ECO:0000313" key="8">
    <source>
        <dbReference type="Proteomes" id="UP000095751"/>
    </source>
</evidence>
<keyword evidence="8" id="KW-1185">Reference proteome</keyword>
<dbReference type="OrthoDB" id="77405at2759"/>
<reference evidence="7 8" key="1">
    <citation type="submission" date="2016-09" db="EMBL/GenBank/DDBJ databases">
        <title>Extensive genetic diversity and differential bi-allelic expression allows diatom success in the polar Southern Ocean.</title>
        <authorList>
            <consortium name="DOE Joint Genome Institute"/>
            <person name="Mock T."/>
            <person name="Otillar R.P."/>
            <person name="Strauss J."/>
            <person name="Dupont C."/>
            <person name="Frickenhaus S."/>
            <person name="Maumus F."/>
            <person name="Mcmullan M."/>
            <person name="Sanges R."/>
            <person name="Schmutz J."/>
            <person name="Toseland A."/>
            <person name="Valas R."/>
            <person name="Veluchamy A."/>
            <person name="Ward B.J."/>
            <person name="Allen A."/>
            <person name="Barry K."/>
            <person name="Falciatore A."/>
            <person name="Ferrante M."/>
            <person name="Fortunato A.E."/>
            <person name="Gloeckner G."/>
            <person name="Gruber A."/>
            <person name="Hipkin R."/>
            <person name="Janech M."/>
            <person name="Kroth P."/>
            <person name="Leese F."/>
            <person name="Lindquist E."/>
            <person name="Lyon B.R."/>
            <person name="Martin J."/>
            <person name="Mayer C."/>
            <person name="Parker M."/>
            <person name="Quesneville H."/>
            <person name="Raymond J."/>
            <person name="Uhlig C."/>
            <person name="Valentin K.U."/>
            <person name="Worden A.Z."/>
            <person name="Armbrust E.V."/>
            <person name="Bowler C."/>
            <person name="Green B."/>
            <person name="Moulton V."/>
            <person name="Van Oosterhout C."/>
            <person name="Grigoriev I."/>
        </authorList>
    </citation>
    <scope>NUCLEOTIDE SEQUENCE [LARGE SCALE GENOMIC DNA]</scope>
    <source>
        <strain evidence="7 8">CCMP1102</strain>
    </source>
</reference>
<feature type="transmembrane region" description="Helical" evidence="5">
    <location>
        <begin position="143"/>
        <end position="164"/>
    </location>
</feature>
<protein>
    <recommendedName>
        <fullName evidence="2">peptide-methionine (S)-S-oxide reductase</fullName>
        <ecNumber evidence="2">1.8.4.11</ecNumber>
    </recommendedName>
    <alternativeName>
        <fullName evidence="4">Peptide-methionine (S)-S-oxide reductase</fullName>
    </alternativeName>
</protein>
<organism evidence="7 8">
    <name type="scientific">Fragilariopsis cylindrus CCMP1102</name>
    <dbReference type="NCBI Taxonomy" id="635003"/>
    <lineage>
        <taxon>Eukaryota</taxon>
        <taxon>Sar</taxon>
        <taxon>Stramenopiles</taxon>
        <taxon>Ochrophyta</taxon>
        <taxon>Bacillariophyta</taxon>
        <taxon>Bacillariophyceae</taxon>
        <taxon>Bacillariophycidae</taxon>
        <taxon>Bacillariales</taxon>
        <taxon>Bacillariaceae</taxon>
        <taxon>Fragilariopsis</taxon>
    </lineage>
</organism>